<comment type="caution">
    <text evidence="5">The sequence shown here is derived from an EMBL/GenBank/DDBJ whole genome shotgun (WGS) entry which is preliminary data.</text>
</comment>
<evidence type="ECO:0000259" key="3">
    <source>
        <dbReference type="Pfam" id="PF26002"/>
    </source>
</evidence>
<dbReference type="InterPro" id="IPR058982">
    <property type="entry name" value="Beta-barrel_AprE"/>
</dbReference>
<evidence type="ECO:0000313" key="5">
    <source>
        <dbReference type="EMBL" id="TEW67442.1"/>
    </source>
</evidence>
<dbReference type="Proteomes" id="UP000583101">
    <property type="component" value="Unassembled WGS sequence"/>
</dbReference>
<protein>
    <submittedName>
        <fullName evidence="5">HlyD family efflux transporter periplasmic adaptor subunit</fullName>
    </submittedName>
    <submittedName>
        <fullName evidence="4">HlyD family secretion protein</fullName>
    </submittedName>
</protein>
<feature type="coiled-coil region" evidence="1">
    <location>
        <begin position="172"/>
        <end position="230"/>
    </location>
</feature>
<reference evidence="5 6" key="1">
    <citation type="journal article" date="2016" name="Int. J. Syst. Evol. Microbiol.">
        <title>Proposal of Mucilaginibacter phyllosphaerae sp. nov. isolated from the phyllosphere of Galium album.</title>
        <authorList>
            <person name="Aydogan E.L."/>
            <person name="Busse H.J."/>
            <person name="Moser G."/>
            <person name="Muller C."/>
            <person name="Kampfer P."/>
            <person name="Glaeser S.P."/>
        </authorList>
    </citation>
    <scope>NUCLEOTIDE SEQUENCE [LARGE SCALE GENOMIC DNA]</scope>
    <source>
        <strain evidence="5 6">PP-F2FG21</strain>
    </source>
</reference>
<name>A0A4Y8AGI3_9SPHI</name>
<feature type="domain" description="AprE-like beta-barrel" evidence="3">
    <location>
        <begin position="332"/>
        <end position="413"/>
    </location>
</feature>
<dbReference type="PANTHER" id="PTHR30386">
    <property type="entry name" value="MEMBRANE FUSION SUBUNIT OF EMRAB-TOLC MULTIDRUG EFFLUX PUMP"/>
    <property type="match status" value="1"/>
</dbReference>
<dbReference type="RefSeq" id="WP_134335495.1">
    <property type="nucleotide sequence ID" value="NZ_BMCZ01000009.1"/>
</dbReference>
<gene>
    <name evidence="5" type="ORF">E2R65_05485</name>
    <name evidence="4" type="ORF">GGR35_001527</name>
</gene>
<reference evidence="5" key="2">
    <citation type="submission" date="2019-03" db="EMBL/GenBank/DDBJ databases">
        <authorList>
            <person name="Yan Y.-Q."/>
            <person name="Du Z.-J."/>
        </authorList>
    </citation>
    <scope>NUCLEOTIDE SEQUENCE</scope>
    <source>
        <strain evidence="5">PP-F2FG21</strain>
    </source>
</reference>
<keyword evidence="7" id="KW-1185">Reference proteome</keyword>
<evidence type="ECO:0000313" key="6">
    <source>
        <dbReference type="Proteomes" id="UP000297248"/>
    </source>
</evidence>
<dbReference type="PANTHER" id="PTHR30386:SF28">
    <property type="entry name" value="EXPORTED PROTEIN"/>
    <property type="match status" value="1"/>
</dbReference>
<dbReference type="Gene3D" id="2.40.30.170">
    <property type="match status" value="1"/>
</dbReference>
<evidence type="ECO:0000256" key="2">
    <source>
        <dbReference type="SAM" id="Phobius"/>
    </source>
</evidence>
<dbReference type="Pfam" id="PF26002">
    <property type="entry name" value="Beta-barrel_AprE"/>
    <property type="match status" value="1"/>
</dbReference>
<organism evidence="5 6">
    <name type="scientific">Mucilaginibacter phyllosphaerae</name>
    <dbReference type="NCBI Taxonomy" id="1812349"/>
    <lineage>
        <taxon>Bacteria</taxon>
        <taxon>Pseudomonadati</taxon>
        <taxon>Bacteroidota</taxon>
        <taxon>Sphingobacteriia</taxon>
        <taxon>Sphingobacteriales</taxon>
        <taxon>Sphingobacteriaceae</taxon>
        <taxon>Mucilaginibacter</taxon>
    </lineage>
</organism>
<proteinExistence type="predicted"/>
<dbReference type="OrthoDB" id="7057889at2"/>
<dbReference type="PRINTS" id="PR01490">
    <property type="entry name" value="RTXTOXIND"/>
</dbReference>
<reference evidence="4 7" key="3">
    <citation type="submission" date="2020-08" db="EMBL/GenBank/DDBJ databases">
        <title>Genomic Encyclopedia of Type Strains, Phase IV (KMG-IV): sequencing the most valuable type-strain genomes for metagenomic binning, comparative biology and taxonomic classification.</title>
        <authorList>
            <person name="Goeker M."/>
        </authorList>
    </citation>
    <scope>NUCLEOTIDE SEQUENCE [LARGE SCALE GENOMIC DNA]</scope>
    <source>
        <strain evidence="4 7">DSM 100995</strain>
    </source>
</reference>
<dbReference type="InterPro" id="IPR050739">
    <property type="entry name" value="MFP"/>
</dbReference>
<dbReference type="Proteomes" id="UP000297248">
    <property type="component" value="Unassembled WGS sequence"/>
</dbReference>
<evidence type="ECO:0000313" key="7">
    <source>
        <dbReference type="Proteomes" id="UP000583101"/>
    </source>
</evidence>
<sequence length="432" mass="48677">MPVPSRENLISTTPHTDDMQDIMTAVPSWLLRWGITLFFMVLIMVVSIAAIIKYPDVVKTSLKIVSSDVAKPVVPKVTGKLVKLLVKNDTKVTGGQPLGYIESTADHDKVLVLIERLNQLKTDLALNKTDQNFFDNTHYGELGELQPAYQAFTTAYITYKSSTQNGFLVKKRAYLQKDMAGLNQQAQQLKAEKTLQKRDFDLAQDEYDMHKKLAKQNVETSAELRQQESKYLSKKQPLLQTDAAMISANTNYLAKQKEILELDNMVMEEKARFLQSLNSLLSQAEDWKSKYVLSASKDGFVVFAGTVQENQVVSPANNVFYINAGNTDYFGEMSIPQNNSGKVRAGQTVLIKLKSYPFEEYGMIKGKLDYLSEVPYHDSVFLSKVTFKLGRSADPQKQIHLKEGMNADAEIITEDATILQRITRNLIKALHN</sequence>
<keyword evidence="2" id="KW-1133">Transmembrane helix</keyword>
<keyword evidence="2" id="KW-0812">Transmembrane</keyword>
<feature type="transmembrane region" description="Helical" evidence="2">
    <location>
        <begin position="29"/>
        <end position="52"/>
    </location>
</feature>
<keyword evidence="1" id="KW-0175">Coiled coil</keyword>
<dbReference type="AlphaFoldDB" id="A0A4Y8AGI3"/>
<evidence type="ECO:0000313" key="4">
    <source>
        <dbReference type="EMBL" id="MBB3968935.1"/>
    </source>
</evidence>
<dbReference type="EMBL" id="JACIEG010000002">
    <property type="protein sequence ID" value="MBB3968935.1"/>
    <property type="molecule type" value="Genomic_DNA"/>
</dbReference>
<accession>A0A4Y8AGI3</accession>
<evidence type="ECO:0000256" key="1">
    <source>
        <dbReference type="SAM" id="Coils"/>
    </source>
</evidence>
<dbReference type="EMBL" id="SNQG01000002">
    <property type="protein sequence ID" value="TEW67442.1"/>
    <property type="molecule type" value="Genomic_DNA"/>
</dbReference>
<keyword evidence="2" id="KW-0472">Membrane</keyword>